<protein>
    <recommendedName>
        <fullName evidence="5 6">U-box domain-containing protein</fullName>
        <ecNumber evidence="5">2.3.2.27</ecNumber>
    </recommendedName>
    <alternativeName>
        <fullName evidence="5">RING-type E3 ubiquitin transferase PUB</fullName>
    </alternativeName>
</protein>
<evidence type="ECO:0000256" key="1">
    <source>
        <dbReference type="ARBA" id="ARBA00000900"/>
    </source>
</evidence>
<dbReference type="STRING" id="35608.A0A2U1PVR0"/>
<sequence length="287" mass="32594">MDIKIEVPSHFLCPISMQLMKDPVTISTGITYDRESIEKWLFTCRSTSCPVTKQTLFDTDLTPNHTLRRLIQSWCTVNSIHVFDPVSTPKKPLDKCLIMKLVDEAKRHPHNKIKCLRKIRSIVLASDRGETCMEGSGLFKFLAKVILKENESCFVSKACDEALIVLHHFQCTDLQLRNCKPVLDNKLALLNALLNVMRFGSVQTRSHAITPLRSLFKVMDPTQIAGVKSDIFGEILRIWKCNMSQQTIKASLEILVDIIQWGRNRIKAAESGMVSVLVELLIDILFI</sequence>
<evidence type="ECO:0000259" key="6">
    <source>
        <dbReference type="PROSITE" id="PS51698"/>
    </source>
</evidence>
<dbReference type="GO" id="GO:0061630">
    <property type="term" value="F:ubiquitin protein ligase activity"/>
    <property type="evidence" value="ECO:0007669"/>
    <property type="project" value="UniProtKB-UniRule"/>
</dbReference>
<name>A0A2U1PVR0_ARTAN</name>
<feature type="domain" description="U-box" evidence="6">
    <location>
        <begin position="6"/>
        <end position="81"/>
    </location>
</feature>
<evidence type="ECO:0000313" key="8">
    <source>
        <dbReference type="Proteomes" id="UP000245207"/>
    </source>
</evidence>
<evidence type="ECO:0000256" key="5">
    <source>
        <dbReference type="RuleBase" id="RU369093"/>
    </source>
</evidence>
<proteinExistence type="predicted"/>
<dbReference type="Pfam" id="PF04564">
    <property type="entry name" value="U-box"/>
    <property type="match status" value="1"/>
</dbReference>
<dbReference type="Proteomes" id="UP000245207">
    <property type="component" value="Unassembled WGS sequence"/>
</dbReference>
<dbReference type="InterPro" id="IPR013083">
    <property type="entry name" value="Znf_RING/FYVE/PHD"/>
</dbReference>
<keyword evidence="4 5" id="KW-0833">Ubl conjugation pathway</keyword>
<organism evidence="7 8">
    <name type="scientific">Artemisia annua</name>
    <name type="common">Sweet wormwood</name>
    <dbReference type="NCBI Taxonomy" id="35608"/>
    <lineage>
        <taxon>Eukaryota</taxon>
        <taxon>Viridiplantae</taxon>
        <taxon>Streptophyta</taxon>
        <taxon>Embryophyta</taxon>
        <taxon>Tracheophyta</taxon>
        <taxon>Spermatophyta</taxon>
        <taxon>Magnoliopsida</taxon>
        <taxon>eudicotyledons</taxon>
        <taxon>Gunneridae</taxon>
        <taxon>Pentapetalae</taxon>
        <taxon>asterids</taxon>
        <taxon>campanulids</taxon>
        <taxon>Asterales</taxon>
        <taxon>Asteraceae</taxon>
        <taxon>Asteroideae</taxon>
        <taxon>Anthemideae</taxon>
        <taxon>Artemisiinae</taxon>
        <taxon>Artemisia</taxon>
    </lineage>
</organism>
<gene>
    <name evidence="7" type="ORF">CTI12_AA106680</name>
</gene>
<comment type="catalytic activity">
    <reaction evidence="1 5">
        <text>S-ubiquitinyl-[E2 ubiquitin-conjugating enzyme]-L-cysteine + [acceptor protein]-L-lysine = [E2 ubiquitin-conjugating enzyme]-L-cysteine + N(6)-ubiquitinyl-[acceptor protein]-L-lysine.</text>
        <dbReference type="EC" id="2.3.2.27"/>
    </reaction>
</comment>
<dbReference type="InterPro" id="IPR045185">
    <property type="entry name" value="PUB22/23/24-like"/>
</dbReference>
<dbReference type="EC" id="2.3.2.27" evidence="5"/>
<dbReference type="SUPFAM" id="SSF48371">
    <property type="entry name" value="ARM repeat"/>
    <property type="match status" value="1"/>
</dbReference>
<comment type="function">
    <text evidence="5">Functions as an E3 ubiquitin ligase.</text>
</comment>
<evidence type="ECO:0000256" key="3">
    <source>
        <dbReference type="ARBA" id="ARBA00022679"/>
    </source>
</evidence>
<dbReference type="PANTHER" id="PTHR22849:SF11">
    <property type="entry name" value="U-BOX DOMAIN-CONTAINING PROTEIN"/>
    <property type="match status" value="1"/>
</dbReference>
<dbReference type="InterPro" id="IPR045210">
    <property type="entry name" value="RING-Ubox_PUB"/>
</dbReference>
<dbReference type="PROSITE" id="PS51698">
    <property type="entry name" value="U_BOX"/>
    <property type="match status" value="1"/>
</dbReference>
<dbReference type="CDD" id="cd16664">
    <property type="entry name" value="RING-Ubox_PUB"/>
    <property type="match status" value="1"/>
</dbReference>
<evidence type="ECO:0000313" key="7">
    <source>
        <dbReference type="EMBL" id="PWA89850.1"/>
    </source>
</evidence>
<dbReference type="Pfam" id="PF25598">
    <property type="entry name" value="ARM_PUB"/>
    <property type="match status" value="1"/>
</dbReference>
<evidence type="ECO:0000256" key="4">
    <source>
        <dbReference type="ARBA" id="ARBA00022786"/>
    </source>
</evidence>
<dbReference type="Gene3D" id="3.30.40.10">
    <property type="entry name" value="Zinc/RING finger domain, C3HC4 (zinc finger)"/>
    <property type="match status" value="1"/>
</dbReference>
<dbReference type="SMART" id="SM00504">
    <property type="entry name" value="Ubox"/>
    <property type="match status" value="1"/>
</dbReference>
<accession>A0A2U1PVR0</accession>
<dbReference type="SUPFAM" id="SSF57850">
    <property type="entry name" value="RING/U-box"/>
    <property type="match status" value="1"/>
</dbReference>
<dbReference type="UniPathway" id="UPA00143"/>
<dbReference type="PANTHER" id="PTHR22849">
    <property type="entry name" value="WDSAM1 PROTEIN"/>
    <property type="match status" value="1"/>
</dbReference>
<dbReference type="InterPro" id="IPR058678">
    <property type="entry name" value="ARM_PUB"/>
</dbReference>
<dbReference type="GO" id="GO:0006952">
    <property type="term" value="P:defense response"/>
    <property type="evidence" value="ECO:0007669"/>
    <property type="project" value="UniProtKB-ARBA"/>
</dbReference>
<comment type="caution">
    <text evidence="7">The sequence shown here is derived from an EMBL/GenBank/DDBJ whole genome shotgun (WGS) entry which is preliminary data.</text>
</comment>
<evidence type="ECO:0000256" key="2">
    <source>
        <dbReference type="ARBA" id="ARBA00004906"/>
    </source>
</evidence>
<dbReference type="InterPro" id="IPR016024">
    <property type="entry name" value="ARM-type_fold"/>
</dbReference>
<reference evidence="7 8" key="1">
    <citation type="journal article" date="2018" name="Mol. Plant">
        <title>The genome of Artemisia annua provides insight into the evolution of Asteraceae family and artemisinin biosynthesis.</title>
        <authorList>
            <person name="Shen Q."/>
            <person name="Zhang L."/>
            <person name="Liao Z."/>
            <person name="Wang S."/>
            <person name="Yan T."/>
            <person name="Shi P."/>
            <person name="Liu M."/>
            <person name="Fu X."/>
            <person name="Pan Q."/>
            <person name="Wang Y."/>
            <person name="Lv Z."/>
            <person name="Lu X."/>
            <person name="Zhang F."/>
            <person name="Jiang W."/>
            <person name="Ma Y."/>
            <person name="Chen M."/>
            <person name="Hao X."/>
            <person name="Li L."/>
            <person name="Tang Y."/>
            <person name="Lv G."/>
            <person name="Zhou Y."/>
            <person name="Sun X."/>
            <person name="Brodelius P.E."/>
            <person name="Rose J.K.C."/>
            <person name="Tang K."/>
        </authorList>
    </citation>
    <scope>NUCLEOTIDE SEQUENCE [LARGE SCALE GENOMIC DNA]</scope>
    <source>
        <strain evidence="8">cv. Huhao1</strain>
        <tissue evidence="7">Leaf</tissue>
    </source>
</reference>
<dbReference type="InterPro" id="IPR003613">
    <property type="entry name" value="Ubox_domain"/>
</dbReference>
<keyword evidence="8" id="KW-1185">Reference proteome</keyword>
<dbReference type="FunFam" id="3.30.40.10:FF:000437">
    <property type="entry name" value="RING-type E3 ubiquitin transferase"/>
    <property type="match status" value="1"/>
</dbReference>
<dbReference type="EMBL" id="PKPP01000679">
    <property type="protein sequence ID" value="PWA89850.1"/>
    <property type="molecule type" value="Genomic_DNA"/>
</dbReference>
<dbReference type="GO" id="GO:0016567">
    <property type="term" value="P:protein ubiquitination"/>
    <property type="evidence" value="ECO:0007669"/>
    <property type="project" value="UniProtKB-UniRule"/>
</dbReference>
<dbReference type="OrthoDB" id="10064100at2759"/>
<comment type="pathway">
    <text evidence="2 5">Protein modification; protein ubiquitination.</text>
</comment>
<dbReference type="AlphaFoldDB" id="A0A2U1PVR0"/>
<keyword evidence="3 5" id="KW-0808">Transferase</keyword>